<comment type="pathway">
    <text evidence="6">Cofactor biosynthesis; adenosylcobalamin biosynthesis; adenosylcobalamin from cob(II)yrinate a,c-diamide: step 2/7.</text>
</comment>
<name>A0A1F7WIR3_9BACT</name>
<keyword evidence="5 6" id="KW-0067">ATP-binding</keyword>
<reference evidence="8 9" key="1">
    <citation type="journal article" date="2016" name="Nat. Commun.">
        <title>Thousands of microbial genomes shed light on interconnected biogeochemical processes in an aquifer system.</title>
        <authorList>
            <person name="Anantharaman K."/>
            <person name="Brown C.T."/>
            <person name="Hug L.A."/>
            <person name="Sharon I."/>
            <person name="Castelle C.J."/>
            <person name="Probst A.J."/>
            <person name="Thomas B.C."/>
            <person name="Singh A."/>
            <person name="Wilkins M.J."/>
            <person name="Karaoz U."/>
            <person name="Brodie E.L."/>
            <person name="Williams K.H."/>
            <person name="Hubbard S.S."/>
            <person name="Banfield J.F."/>
        </authorList>
    </citation>
    <scope>NUCLEOTIDE SEQUENCE [LARGE SCALE GENOMIC DNA]</scope>
</reference>
<evidence type="ECO:0000256" key="1">
    <source>
        <dbReference type="ARBA" id="ARBA00007487"/>
    </source>
</evidence>
<dbReference type="PANTHER" id="PTHR12213:SF0">
    <property type="entry name" value="CORRINOID ADENOSYLTRANSFERASE MMAB"/>
    <property type="match status" value="1"/>
</dbReference>
<dbReference type="GO" id="GO:0009236">
    <property type="term" value="P:cobalamin biosynthetic process"/>
    <property type="evidence" value="ECO:0007669"/>
    <property type="project" value="UniProtKB-UniRule"/>
</dbReference>
<dbReference type="InterPro" id="IPR016030">
    <property type="entry name" value="CblAdoTrfase-like"/>
</dbReference>
<evidence type="ECO:0000313" key="8">
    <source>
        <dbReference type="EMBL" id="OGM02457.1"/>
    </source>
</evidence>
<evidence type="ECO:0000256" key="3">
    <source>
        <dbReference type="ARBA" id="ARBA00022679"/>
    </source>
</evidence>
<dbReference type="NCBIfam" id="TIGR00636">
    <property type="entry name" value="PduO_Nterm"/>
    <property type="match status" value="1"/>
</dbReference>
<dbReference type="SUPFAM" id="SSF89028">
    <property type="entry name" value="Cobalamin adenosyltransferase-like"/>
    <property type="match status" value="1"/>
</dbReference>
<keyword evidence="6" id="KW-0169">Cobalamin biosynthesis</keyword>
<dbReference type="FunFam" id="1.20.1200.10:FF:000001">
    <property type="entry name" value="Cob(I)yrinic acid a,c-diamide adenosyltransferase"/>
    <property type="match status" value="1"/>
</dbReference>
<comment type="similarity">
    <text evidence="1 6">Belongs to the Cob(I)alamin adenosyltransferase family.</text>
</comment>
<dbReference type="EMBL" id="MGFJ01000021">
    <property type="protein sequence ID" value="OGM02457.1"/>
    <property type="molecule type" value="Genomic_DNA"/>
</dbReference>
<keyword evidence="3 6" id="KW-0808">Transferase</keyword>
<dbReference type="InterPro" id="IPR029499">
    <property type="entry name" value="PduO-typ"/>
</dbReference>
<organism evidence="8 9">
    <name type="scientific">Candidatus Woesebacteria bacterium GWA1_41_8</name>
    <dbReference type="NCBI Taxonomy" id="1802471"/>
    <lineage>
        <taxon>Bacteria</taxon>
        <taxon>Candidatus Woeseibacteriota</taxon>
    </lineage>
</organism>
<keyword evidence="4 6" id="KW-0547">Nucleotide-binding</keyword>
<dbReference type="Proteomes" id="UP000176198">
    <property type="component" value="Unassembled WGS sequence"/>
</dbReference>
<gene>
    <name evidence="8" type="ORF">A2115_02705</name>
</gene>
<evidence type="ECO:0000259" key="7">
    <source>
        <dbReference type="Pfam" id="PF01923"/>
    </source>
</evidence>
<dbReference type="Pfam" id="PF01923">
    <property type="entry name" value="Cob_adeno_trans"/>
    <property type="match status" value="1"/>
</dbReference>
<comment type="catalytic activity">
    <reaction evidence="6">
        <text>2 cob(II)yrinate a,c diamide + reduced [electron-transfer flavoprotein] + 2 ATP = 2 adenosylcob(III)yrinate a,c-diamide + 2 triphosphate + oxidized [electron-transfer flavoprotein] + 3 H(+)</text>
        <dbReference type="Rhea" id="RHEA:11528"/>
        <dbReference type="Rhea" id="RHEA-COMP:10685"/>
        <dbReference type="Rhea" id="RHEA-COMP:10686"/>
        <dbReference type="ChEBI" id="CHEBI:15378"/>
        <dbReference type="ChEBI" id="CHEBI:18036"/>
        <dbReference type="ChEBI" id="CHEBI:30616"/>
        <dbReference type="ChEBI" id="CHEBI:57692"/>
        <dbReference type="ChEBI" id="CHEBI:58307"/>
        <dbReference type="ChEBI" id="CHEBI:58503"/>
        <dbReference type="ChEBI" id="CHEBI:58537"/>
        <dbReference type="EC" id="2.5.1.17"/>
    </reaction>
</comment>
<dbReference type="EC" id="2.5.1.17" evidence="6"/>
<accession>A0A1F7WIR3</accession>
<protein>
    <recommendedName>
        <fullName evidence="6">Corrinoid adenosyltransferase</fullName>
        <ecNumber evidence="6">2.5.1.17</ecNumber>
    </recommendedName>
    <alternativeName>
        <fullName evidence="6">Cob(II)alamin adenosyltransferase</fullName>
    </alternativeName>
    <alternativeName>
        <fullName evidence="6">Cob(II)yrinic acid a,c-diamide adenosyltransferase</fullName>
    </alternativeName>
    <alternativeName>
        <fullName evidence="6">Cobinamide/cobalamin adenosyltransferase</fullName>
    </alternativeName>
</protein>
<proteinExistence type="inferred from homology"/>
<comment type="catalytic activity">
    <reaction evidence="6">
        <text>2 cob(II)alamin + reduced [electron-transfer flavoprotein] + 2 ATP = 2 adenosylcob(III)alamin + 2 triphosphate + oxidized [electron-transfer flavoprotein] + 3 H(+)</text>
        <dbReference type="Rhea" id="RHEA:28671"/>
        <dbReference type="Rhea" id="RHEA-COMP:10685"/>
        <dbReference type="Rhea" id="RHEA-COMP:10686"/>
        <dbReference type="ChEBI" id="CHEBI:15378"/>
        <dbReference type="ChEBI" id="CHEBI:16304"/>
        <dbReference type="ChEBI" id="CHEBI:18036"/>
        <dbReference type="ChEBI" id="CHEBI:18408"/>
        <dbReference type="ChEBI" id="CHEBI:30616"/>
        <dbReference type="ChEBI" id="CHEBI:57692"/>
        <dbReference type="ChEBI" id="CHEBI:58307"/>
        <dbReference type="EC" id="2.5.1.17"/>
    </reaction>
</comment>
<evidence type="ECO:0000256" key="6">
    <source>
        <dbReference type="RuleBase" id="RU366026"/>
    </source>
</evidence>
<dbReference type="InterPro" id="IPR036451">
    <property type="entry name" value="CblAdoTrfase-like_sf"/>
</dbReference>
<evidence type="ECO:0000256" key="2">
    <source>
        <dbReference type="ARBA" id="ARBA00011233"/>
    </source>
</evidence>
<dbReference type="PANTHER" id="PTHR12213">
    <property type="entry name" value="CORRINOID ADENOSYLTRANSFERASE"/>
    <property type="match status" value="1"/>
</dbReference>
<dbReference type="GO" id="GO:0005524">
    <property type="term" value="F:ATP binding"/>
    <property type="evidence" value="ECO:0007669"/>
    <property type="project" value="UniProtKB-UniRule"/>
</dbReference>
<evidence type="ECO:0000256" key="4">
    <source>
        <dbReference type="ARBA" id="ARBA00022741"/>
    </source>
</evidence>
<dbReference type="STRING" id="1802471.A2115_02705"/>
<dbReference type="Gene3D" id="1.20.1200.10">
    <property type="entry name" value="Cobalamin adenosyltransferase-like"/>
    <property type="match status" value="1"/>
</dbReference>
<sequence length="182" mass="20186">MVVYTKTGDKGETGLFRPGANKKIRVSKDSTKINALGAVDELNSFIGVTVAASANKELKKTLNNIQRNLLTLGSILAGSKLRFFASKTTQLEKLIDKMDKELPPLNNFILPGGSVTAANLQFCRSLTRRAERALVALNKIEPVKPQILKYINRLSDFFFMLARQANFDEGVADVVWITKKKK</sequence>
<dbReference type="GO" id="GO:0008817">
    <property type="term" value="F:corrinoid adenosyltransferase activity"/>
    <property type="evidence" value="ECO:0007669"/>
    <property type="project" value="UniProtKB-UniRule"/>
</dbReference>
<evidence type="ECO:0000256" key="5">
    <source>
        <dbReference type="ARBA" id="ARBA00022840"/>
    </source>
</evidence>
<evidence type="ECO:0000313" key="9">
    <source>
        <dbReference type="Proteomes" id="UP000176198"/>
    </source>
</evidence>
<comment type="caution">
    <text evidence="8">The sequence shown here is derived from an EMBL/GenBank/DDBJ whole genome shotgun (WGS) entry which is preliminary data.</text>
</comment>
<dbReference type="UniPathway" id="UPA00148">
    <property type="reaction ID" value="UER00233"/>
</dbReference>
<comment type="subunit">
    <text evidence="2">Homotrimer.</text>
</comment>
<feature type="domain" description="Cobalamin adenosyltransferase-like" evidence="7">
    <location>
        <begin position="3"/>
        <end position="164"/>
    </location>
</feature>
<dbReference type="AlphaFoldDB" id="A0A1F7WIR3"/>